<dbReference type="EMBL" id="OKRB01000075">
    <property type="protein sequence ID" value="SPE19055.1"/>
    <property type="molecule type" value="Genomic_DNA"/>
</dbReference>
<proteinExistence type="predicted"/>
<accession>A0A2N9L7V4</accession>
<gene>
    <name evidence="1" type="ORF">SBA5_20002</name>
</gene>
<organism evidence="1 2">
    <name type="scientific">Candidatus Sulfuritelmatomonas gaucii</name>
    <dbReference type="NCBI Taxonomy" id="2043161"/>
    <lineage>
        <taxon>Bacteria</taxon>
        <taxon>Pseudomonadati</taxon>
        <taxon>Acidobacteriota</taxon>
        <taxon>Terriglobia</taxon>
        <taxon>Terriglobales</taxon>
        <taxon>Acidobacteriaceae</taxon>
        <taxon>Candidatus Sulfuritelmatomonas</taxon>
    </lineage>
</organism>
<protein>
    <submittedName>
        <fullName evidence="1">Uncharacterized protein</fullName>
    </submittedName>
</protein>
<name>A0A2N9L7V4_9BACT</name>
<evidence type="ECO:0000313" key="2">
    <source>
        <dbReference type="Proteomes" id="UP000239735"/>
    </source>
</evidence>
<sequence length="230" mass="24472">MLTKCFDGSLAVRKKRPVAKLCQGESAPCGGPSAHVLHASLNADLGLEQGRESITHSGHQEPHWTLCDDRCVHKYEVRIAPVNAILLHNSFVRIDDGKGTTRSIAGSNGWAVDYGKGEIGGDGPGGVQDFSASGRNHNPRICGSRRLTSPAYFCCGAFTSKREHLIFHPGFCEGSAPGFGEEANSAASGNDDGWPIEAEIADFGTKLLRGTGPLRVAGWSAEDFEHVSVT</sequence>
<dbReference type="AlphaFoldDB" id="A0A2N9L7V4"/>
<evidence type="ECO:0000313" key="1">
    <source>
        <dbReference type="EMBL" id="SPE19055.1"/>
    </source>
</evidence>
<dbReference type="Proteomes" id="UP000239735">
    <property type="component" value="Unassembled WGS sequence"/>
</dbReference>
<reference evidence="2" key="1">
    <citation type="submission" date="2018-02" db="EMBL/GenBank/DDBJ databases">
        <authorList>
            <person name="Hausmann B."/>
        </authorList>
    </citation>
    <scope>NUCLEOTIDE SEQUENCE [LARGE SCALE GENOMIC DNA]</scope>
    <source>
        <strain evidence="2">Peat soil MAG SbA5</strain>
    </source>
</reference>